<gene>
    <name evidence="8" type="ORF">DXC93_12570</name>
</gene>
<sequence>MKCGVMIMNQRDKWKKFIPVMAILAIAVILVLIVKISGEPLSVDTIVKYTPKNVVLAVIMLLLLFGLKSLTIVLPLSILYLASGILFSPVAAVFISTVGLSVSITIPYCLGKCSGKQITEEIFQKYPKAKKLSEYQKQNTFFTCFITRIVGFLPGDIVSLYFGACDVNYLIYLVAGISGSLLSIVTTTLLGEKLNNPFSIEFVLVAFCRLLVSIGSIMLKILFTKKQKNI</sequence>
<dbReference type="Pfam" id="PF09335">
    <property type="entry name" value="VTT_dom"/>
    <property type="match status" value="1"/>
</dbReference>
<evidence type="ECO:0000256" key="4">
    <source>
        <dbReference type="ARBA" id="ARBA00022989"/>
    </source>
</evidence>
<dbReference type="PANTHER" id="PTHR12677:SF59">
    <property type="entry name" value="GOLGI APPARATUS MEMBRANE PROTEIN TVP38-RELATED"/>
    <property type="match status" value="1"/>
</dbReference>
<reference evidence="8 9" key="1">
    <citation type="submission" date="2018-08" db="EMBL/GenBank/DDBJ databases">
        <title>A genome reference for cultivated species of the human gut microbiota.</title>
        <authorList>
            <person name="Zou Y."/>
            <person name="Xue W."/>
            <person name="Luo G."/>
        </authorList>
    </citation>
    <scope>NUCLEOTIDE SEQUENCE [LARGE SCALE GENOMIC DNA]</scope>
    <source>
        <strain evidence="8 9">TF09-3</strain>
    </source>
</reference>
<dbReference type="AlphaFoldDB" id="A0A3E4PKL7"/>
<feature type="transmembrane region" description="Helical" evidence="6">
    <location>
        <begin position="202"/>
        <end position="223"/>
    </location>
</feature>
<dbReference type="GO" id="GO:0005886">
    <property type="term" value="C:plasma membrane"/>
    <property type="evidence" value="ECO:0007669"/>
    <property type="project" value="UniProtKB-SubCell"/>
</dbReference>
<keyword evidence="3 6" id="KW-0812">Transmembrane</keyword>
<feature type="transmembrane region" description="Helical" evidence="6">
    <location>
        <begin position="54"/>
        <end position="78"/>
    </location>
</feature>
<comment type="caution">
    <text evidence="8">The sequence shown here is derived from an EMBL/GenBank/DDBJ whole genome shotgun (WGS) entry which is preliminary data.</text>
</comment>
<name>A0A3E4PKL7_9FIRM</name>
<evidence type="ECO:0000256" key="2">
    <source>
        <dbReference type="ARBA" id="ARBA00022475"/>
    </source>
</evidence>
<evidence type="ECO:0000313" key="8">
    <source>
        <dbReference type="EMBL" id="RGK80616.1"/>
    </source>
</evidence>
<feature type="domain" description="VTT" evidence="7">
    <location>
        <begin position="74"/>
        <end position="192"/>
    </location>
</feature>
<evidence type="ECO:0000256" key="3">
    <source>
        <dbReference type="ARBA" id="ARBA00022692"/>
    </source>
</evidence>
<dbReference type="PANTHER" id="PTHR12677">
    <property type="entry name" value="GOLGI APPARATUS MEMBRANE PROTEIN TVP38-RELATED"/>
    <property type="match status" value="1"/>
</dbReference>
<keyword evidence="5 6" id="KW-0472">Membrane</keyword>
<proteinExistence type="inferred from homology"/>
<accession>A0A3E4PKL7</accession>
<comment type="similarity">
    <text evidence="6">Belongs to the TVP38/TMEM64 family.</text>
</comment>
<dbReference type="InterPro" id="IPR015414">
    <property type="entry name" value="TMEM64"/>
</dbReference>
<evidence type="ECO:0000256" key="1">
    <source>
        <dbReference type="ARBA" id="ARBA00004651"/>
    </source>
</evidence>
<keyword evidence="4 6" id="KW-1133">Transmembrane helix</keyword>
<feature type="transmembrane region" description="Helical" evidence="6">
    <location>
        <begin position="140"/>
        <end position="162"/>
    </location>
</feature>
<protein>
    <recommendedName>
        <fullName evidence="6">TVP38/TMEM64 family membrane protein</fullName>
    </recommendedName>
</protein>
<dbReference type="InterPro" id="IPR032816">
    <property type="entry name" value="VTT_dom"/>
</dbReference>
<evidence type="ECO:0000259" key="7">
    <source>
        <dbReference type="Pfam" id="PF09335"/>
    </source>
</evidence>
<evidence type="ECO:0000256" key="5">
    <source>
        <dbReference type="ARBA" id="ARBA00023136"/>
    </source>
</evidence>
<comment type="subcellular location">
    <subcellularLocation>
        <location evidence="1 6">Cell membrane</location>
        <topology evidence="1 6">Multi-pass membrane protein</topology>
    </subcellularLocation>
</comment>
<evidence type="ECO:0000313" key="9">
    <source>
        <dbReference type="Proteomes" id="UP000261324"/>
    </source>
</evidence>
<feature type="transmembrane region" description="Helical" evidence="6">
    <location>
        <begin position="169"/>
        <end position="190"/>
    </location>
</feature>
<keyword evidence="2 6" id="KW-1003">Cell membrane</keyword>
<dbReference type="EMBL" id="QSRA01000018">
    <property type="protein sequence ID" value="RGK80616.1"/>
    <property type="molecule type" value="Genomic_DNA"/>
</dbReference>
<dbReference type="Proteomes" id="UP000261324">
    <property type="component" value="Unassembled WGS sequence"/>
</dbReference>
<feature type="transmembrane region" description="Helical" evidence="6">
    <location>
        <begin position="85"/>
        <end position="106"/>
    </location>
</feature>
<evidence type="ECO:0000256" key="6">
    <source>
        <dbReference type="RuleBase" id="RU366058"/>
    </source>
</evidence>
<organism evidence="8 9">
    <name type="scientific">Dorea formicigenerans</name>
    <dbReference type="NCBI Taxonomy" id="39486"/>
    <lineage>
        <taxon>Bacteria</taxon>
        <taxon>Bacillati</taxon>
        <taxon>Bacillota</taxon>
        <taxon>Clostridia</taxon>
        <taxon>Lachnospirales</taxon>
        <taxon>Lachnospiraceae</taxon>
        <taxon>Dorea</taxon>
    </lineage>
</organism>